<gene>
    <name evidence="2" type="ORF">FGIG_01764</name>
</gene>
<comment type="caution">
    <text evidence="2">The sequence shown here is derived from an EMBL/GenBank/DDBJ whole genome shotgun (WGS) entry which is preliminary data.</text>
</comment>
<dbReference type="STRING" id="46835.A0A504YHI3"/>
<protein>
    <submittedName>
        <fullName evidence="2">Uncharacterized protein</fullName>
    </submittedName>
</protein>
<dbReference type="Proteomes" id="UP000316759">
    <property type="component" value="Unassembled WGS sequence"/>
</dbReference>
<evidence type="ECO:0000256" key="1">
    <source>
        <dbReference type="SAM" id="MobiDB-lite"/>
    </source>
</evidence>
<dbReference type="AlphaFoldDB" id="A0A504YHI3"/>
<reference evidence="2 3" key="1">
    <citation type="submission" date="2019-04" db="EMBL/GenBank/DDBJ databases">
        <title>Annotation for the trematode Fasciola gigantica.</title>
        <authorList>
            <person name="Choi Y.-J."/>
        </authorList>
    </citation>
    <scope>NUCLEOTIDE SEQUENCE [LARGE SCALE GENOMIC DNA]</scope>
    <source>
        <strain evidence="2">Uganda_cow_1</strain>
    </source>
</reference>
<evidence type="ECO:0000313" key="2">
    <source>
        <dbReference type="EMBL" id="TPP60623.1"/>
    </source>
</evidence>
<keyword evidence="3" id="KW-1185">Reference proteome</keyword>
<name>A0A504YHI3_FASGI</name>
<evidence type="ECO:0000313" key="3">
    <source>
        <dbReference type="Proteomes" id="UP000316759"/>
    </source>
</evidence>
<feature type="compositionally biased region" description="Basic and acidic residues" evidence="1">
    <location>
        <begin position="123"/>
        <end position="138"/>
    </location>
</feature>
<organism evidence="2 3">
    <name type="scientific">Fasciola gigantica</name>
    <name type="common">Giant liver fluke</name>
    <dbReference type="NCBI Taxonomy" id="46835"/>
    <lineage>
        <taxon>Eukaryota</taxon>
        <taxon>Metazoa</taxon>
        <taxon>Spiralia</taxon>
        <taxon>Lophotrochozoa</taxon>
        <taxon>Platyhelminthes</taxon>
        <taxon>Trematoda</taxon>
        <taxon>Digenea</taxon>
        <taxon>Plagiorchiida</taxon>
        <taxon>Echinostomata</taxon>
        <taxon>Echinostomatoidea</taxon>
        <taxon>Fasciolidae</taxon>
        <taxon>Fasciola</taxon>
    </lineage>
</organism>
<feature type="region of interest" description="Disordered" evidence="1">
    <location>
        <begin position="107"/>
        <end position="138"/>
    </location>
</feature>
<accession>A0A504YHI3</accession>
<proteinExistence type="predicted"/>
<sequence length="138" mass="15256">MDGDTNQTKSRTALFRPAVPTLKTFSPGDDFALWAVRVEKHLQDTSPEHLGQYLLPLLDDDAARQFLATGVPILPGPDIIWPALEELFALYMNILPAASWKTFGAKTTSGGASGRIRGLPESPRYEKQIPEERPKEVP</sequence>
<dbReference type="EMBL" id="SUNJ01009176">
    <property type="protein sequence ID" value="TPP60623.1"/>
    <property type="molecule type" value="Genomic_DNA"/>
</dbReference>
<dbReference type="OrthoDB" id="6307016at2759"/>